<dbReference type="PANTHER" id="PTHR11439:SF495">
    <property type="entry name" value="REVERSE TRANSCRIPTASE, RNA-DEPENDENT DNA POLYMERASE-RELATED"/>
    <property type="match status" value="1"/>
</dbReference>
<protein>
    <submittedName>
        <fullName evidence="4">Uncharacterized protein</fullName>
    </submittedName>
</protein>
<dbReference type="InterPro" id="IPR036397">
    <property type="entry name" value="RNaseH_sf"/>
</dbReference>
<feature type="non-terminal residue" evidence="4">
    <location>
        <position position="1"/>
    </location>
</feature>
<feature type="domain" description="GAG-pre-integrase" evidence="3">
    <location>
        <begin position="147"/>
        <end position="203"/>
    </location>
</feature>
<feature type="compositionally biased region" description="Basic and acidic residues" evidence="1">
    <location>
        <begin position="733"/>
        <end position="743"/>
    </location>
</feature>
<name>A0A699GPW1_TANCI</name>
<dbReference type="CDD" id="cd09272">
    <property type="entry name" value="RNase_HI_RT_Ty1"/>
    <property type="match status" value="1"/>
</dbReference>
<feature type="region of interest" description="Disordered" evidence="1">
    <location>
        <begin position="1197"/>
        <end position="1218"/>
    </location>
</feature>
<dbReference type="AlphaFoldDB" id="A0A699GPW1"/>
<dbReference type="Pfam" id="PF07727">
    <property type="entry name" value="RVT_2"/>
    <property type="match status" value="1"/>
</dbReference>
<evidence type="ECO:0000259" key="3">
    <source>
        <dbReference type="Pfam" id="PF13976"/>
    </source>
</evidence>
<sequence length="1218" mass="139975">VIPTTNVSRPQLKSSQLEDRFMSNNSQGKNQEVEDHRRNFNSNNKTSVTACNDSFNAKTLNVNFLIEIILFIVDSRCSKHTTRNLKLLTNFMEKFLGMVKFRNDQFAPILGYEDLFQEKITIKRKSTCYIYDLKENDLLTGSGGTDLYSITLQDKSTPNPICLMAKATSSQAWLWHRRLLHLNFDTINLLLKNDITTSSSIRQLQLLHMDLCGPIWVKCINGKKYVLVIVDDYSRYTWTHFLRFEDETLEVLIDFLRLVQRGLHAQVRIVCVGIKRLLSADEVIAASYEVATDDYDFYCWLLQAKQDLFKWDQQVVSKLIDANDLEEMDLKWQMDMLTMRAKRFLKKIGGNVGANGSKTIGFDKTKVECYNYRKRGHFARECRAPRENRNREPVRRNVIVQTTDANALVAQDGFGYNWSDQDEDRPTNFYTYGLYIFSSPPYTGNFMPPKPDLMLADMDEYVVSENVTSVPAVATNEAKTSQLKPKPVSELILKIGYLKVRMRETETKYKQRKPSFPKYTCKHNKEQLNGERVIRPVWNNTRKGNLLLELQEKRGIESRCSRHMTGNMSYLSEYEEIDGGYVAFGGYPKGDTKCVVLSLNFKLLDESQVLLRVPKKNNMTRIVDETLHITFLENKPNVAESGPTWLFDIDTLRKSRNYKPVVAGNQSNGSASKVRVETVPDKDYILLPLWTQYPLFSSSFKDSPGDGFKPSGEKEKKDAKDPRNEDNDVLSTEEPRVNQEKDANVNNTNNINTVSLTANAASIKDNVIDENIIYGCADDQNMPNLEEFVYSDDDENVGAKTDMTNLDTNTPVSHILTTKIHKDHPVEQIIRDIYSTPQTRRMTKNVTNYGMFSLVQQRINHKDFYNCLFACFISQVEPKKIFRNKKDERGIMVRNKARLVAQSYTQEEGIDYDEVFALVVRIEAIRLFLAYASFTNFLVYQMDVKSAFLYGKIEEEVYVCQPLGFEDPEFLDRFYKVEKALYGLYQAHKASYETLSTYLLDNVFHKGQIDKTLFIKRVKGDILLVQVYVDDIIFSQDKYVNKILKTFGFLTVKTASTPIETSKPLMKDENAEDVDVHLYRSMISSLMYLTSSRPDIMFDYPEDSPFDLEAYTDSDYASACLDRKSKTKGCQFFRRRLISWQCKKQTVVANSTTEVEYVAASNCFRQVLLDAAGHYLVLPDEIVNEERGDIVESATTTAASLDAEQDSDTNTSPNTLYV</sequence>
<evidence type="ECO:0000256" key="1">
    <source>
        <dbReference type="SAM" id="MobiDB-lite"/>
    </source>
</evidence>
<dbReference type="InterPro" id="IPR012337">
    <property type="entry name" value="RNaseH-like_sf"/>
</dbReference>
<dbReference type="InterPro" id="IPR036875">
    <property type="entry name" value="Znf_CCHC_sf"/>
</dbReference>
<comment type="caution">
    <text evidence="4">The sequence shown here is derived from an EMBL/GenBank/DDBJ whole genome shotgun (WGS) entry which is preliminary data.</text>
</comment>
<feature type="compositionally biased region" description="Basic and acidic residues" evidence="1">
    <location>
        <begin position="711"/>
        <end position="726"/>
    </location>
</feature>
<evidence type="ECO:0000259" key="2">
    <source>
        <dbReference type="Pfam" id="PF07727"/>
    </source>
</evidence>
<reference evidence="4" key="1">
    <citation type="journal article" date="2019" name="Sci. Rep.">
        <title>Draft genome of Tanacetum cinerariifolium, the natural source of mosquito coil.</title>
        <authorList>
            <person name="Yamashiro T."/>
            <person name="Shiraishi A."/>
            <person name="Satake H."/>
            <person name="Nakayama K."/>
        </authorList>
    </citation>
    <scope>NUCLEOTIDE SEQUENCE</scope>
</reference>
<dbReference type="GO" id="GO:0008270">
    <property type="term" value="F:zinc ion binding"/>
    <property type="evidence" value="ECO:0007669"/>
    <property type="project" value="InterPro"/>
</dbReference>
<dbReference type="Gene3D" id="4.10.60.10">
    <property type="entry name" value="Zinc finger, CCHC-type"/>
    <property type="match status" value="1"/>
</dbReference>
<proteinExistence type="predicted"/>
<dbReference type="PANTHER" id="PTHR11439">
    <property type="entry name" value="GAG-POL-RELATED RETROTRANSPOSON"/>
    <property type="match status" value="1"/>
</dbReference>
<evidence type="ECO:0000313" key="4">
    <source>
        <dbReference type="EMBL" id="GEV72301.1"/>
    </source>
</evidence>
<accession>A0A699GPW1</accession>
<feature type="region of interest" description="Disordered" evidence="1">
    <location>
        <begin position="701"/>
        <end position="747"/>
    </location>
</feature>
<dbReference type="InterPro" id="IPR013103">
    <property type="entry name" value="RVT_2"/>
</dbReference>
<dbReference type="Pfam" id="PF13976">
    <property type="entry name" value="gag_pre-integrs"/>
    <property type="match status" value="1"/>
</dbReference>
<organism evidence="4">
    <name type="scientific">Tanacetum cinerariifolium</name>
    <name type="common">Dalmatian daisy</name>
    <name type="synonym">Chrysanthemum cinerariifolium</name>
    <dbReference type="NCBI Taxonomy" id="118510"/>
    <lineage>
        <taxon>Eukaryota</taxon>
        <taxon>Viridiplantae</taxon>
        <taxon>Streptophyta</taxon>
        <taxon>Embryophyta</taxon>
        <taxon>Tracheophyta</taxon>
        <taxon>Spermatophyta</taxon>
        <taxon>Magnoliopsida</taxon>
        <taxon>eudicotyledons</taxon>
        <taxon>Gunneridae</taxon>
        <taxon>Pentapetalae</taxon>
        <taxon>asterids</taxon>
        <taxon>campanulids</taxon>
        <taxon>Asterales</taxon>
        <taxon>Asteraceae</taxon>
        <taxon>Asteroideae</taxon>
        <taxon>Anthemideae</taxon>
        <taxon>Anthemidinae</taxon>
        <taxon>Tanacetum</taxon>
    </lineage>
</organism>
<dbReference type="EMBL" id="BKCJ010032206">
    <property type="protein sequence ID" value="GEV72301.1"/>
    <property type="molecule type" value="Genomic_DNA"/>
</dbReference>
<dbReference type="InterPro" id="IPR025724">
    <property type="entry name" value="GAG-pre-integrase_dom"/>
</dbReference>
<feature type="compositionally biased region" description="Polar residues" evidence="1">
    <location>
        <begin position="1208"/>
        <end position="1218"/>
    </location>
</feature>
<dbReference type="SUPFAM" id="SSF53098">
    <property type="entry name" value="Ribonuclease H-like"/>
    <property type="match status" value="1"/>
</dbReference>
<gene>
    <name evidence="4" type="ORF">Tci_144278</name>
</gene>
<dbReference type="GO" id="GO:0003676">
    <property type="term" value="F:nucleic acid binding"/>
    <property type="evidence" value="ECO:0007669"/>
    <property type="project" value="InterPro"/>
</dbReference>
<dbReference type="SUPFAM" id="SSF57756">
    <property type="entry name" value="Retrovirus zinc finger-like domains"/>
    <property type="match status" value="1"/>
</dbReference>
<dbReference type="Gene3D" id="3.30.420.10">
    <property type="entry name" value="Ribonuclease H-like superfamily/Ribonuclease H"/>
    <property type="match status" value="1"/>
</dbReference>
<feature type="domain" description="Reverse transcriptase Ty1/copia-type" evidence="2">
    <location>
        <begin position="879"/>
        <end position="1037"/>
    </location>
</feature>